<dbReference type="AlphaFoldDB" id="A0A6H1ZJW8"/>
<dbReference type="EMBL" id="MT141246">
    <property type="protein sequence ID" value="QJA56954.1"/>
    <property type="molecule type" value="Genomic_DNA"/>
</dbReference>
<protein>
    <submittedName>
        <fullName evidence="1">Uncharacterized protein</fullName>
    </submittedName>
</protein>
<evidence type="ECO:0000313" key="1">
    <source>
        <dbReference type="EMBL" id="QJA47490.1"/>
    </source>
</evidence>
<evidence type="ECO:0000313" key="2">
    <source>
        <dbReference type="EMBL" id="QJA56954.1"/>
    </source>
</evidence>
<dbReference type="EMBL" id="MT142458">
    <property type="protein sequence ID" value="QJA81419.1"/>
    <property type="molecule type" value="Genomic_DNA"/>
</dbReference>
<dbReference type="EMBL" id="MT144045">
    <property type="protein sequence ID" value="QJA47490.1"/>
    <property type="molecule type" value="Genomic_DNA"/>
</dbReference>
<name>A0A6H1ZJW8_9ZZZZ</name>
<gene>
    <name evidence="3" type="ORF">MM415A00538_0017</name>
    <name evidence="2" type="ORF">MM415B01762_0016</name>
    <name evidence="1" type="ORF">TM448A00691_0007</name>
    <name evidence="4" type="ORF">TM448B01336_0006</name>
</gene>
<proteinExistence type="predicted"/>
<reference evidence="1" key="1">
    <citation type="submission" date="2020-03" db="EMBL/GenBank/DDBJ databases">
        <title>The deep terrestrial virosphere.</title>
        <authorList>
            <person name="Holmfeldt K."/>
            <person name="Nilsson E."/>
            <person name="Simone D."/>
            <person name="Lopez-Fernandez M."/>
            <person name="Wu X."/>
            <person name="de Brujin I."/>
            <person name="Lundin D."/>
            <person name="Andersson A."/>
            <person name="Bertilsson S."/>
            <person name="Dopson M."/>
        </authorList>
    </citation>
    <scope>NUCLEOTIDE SEQUENCE</scope>
    <source>
        <strain evidence="3">MM415A00538</strain>
        <strain evidence="2">MM415B01762</strain>
        <strain evidence="1">TM448A00691</strain>
        <strain evidence="4">TM448B01336</strain>
    </source>
</reference>
<accession>A0A6H1ZJW8</accession>
<evidence type="ECO:0000313" key="3">
    <source>
        <dbReference type="EMBL" id="QJA81419.1"/>
    </source>
</evidence>
<dbReference type="EMBL" id="MT144738">
    <property type="protein sequence ID" value="QJH98516.1"/>
    <property type="molecule type" value="Genomic_DNA"/>
</dbReference>
<sequence>MPNDSASTCPTCNGVQTVDGEPCPECLGQGSLPIELFEKYVQIKFSDILEAKYNGNIFATYKIVDATDSTEYGNLSAANKEAYKMIVSCGVVDLTEGTSIRTKLWSMFGEGTTTRENLEALLE</sequence>
<evidence type="ECO:0000313" key="4">
    <source>
        <dbReference type="EMBL" id="QJH98516.1"/>
    </source>
</evidence>
<organism evidence="1">
    <name type="scientific">viral metagenome</name>
    <dbReference type="NCBI Taxonomy" id="1070528"/>
    <lineage>
        <taxon>unclassified sequences</taxon>
        <taxon>metagenomes</taxon>
        <taxon>organismal metagenomes</taxon>
    </lineage>
</organism>
<dbReference type="Gene3D" id="6.20.20.10">
    <property type="match status" value="1"/>
</dbReference>